<keyword evidence="3" id="KW-1185">Reference proteome</keyword>
<dbReference type="AlphaFoldDB" id="A0A081K9F3"/>
<dbReference type="STRING" id="305900.GV64_08500"/>
<feature type="domain" description="BstA-like C-terminal" evidence="1">
    <location>
        <begin position="150"/>
        <end position="274"/>
    </location>
</feature>
<sequence length="292" mass="33063">MNYPTVQDQLDLKVEKEVEINGVGMGVLSDGTPYLTGRGLARLCGVDNAPIVRLGSEWSESVQKPRVTKIKQILDNRGVSLHSPYLEVNGSRFWTGSVCLAVLEYYAFDALQNDNAIALQNYRTLAGRGFEEFVYAQVGYDPNQAVPEQWKQFHDRVSLTYDSVPAGYFSIFKEIADMVVTLGQAGLHIDHKFVPDISVGRTWSSHWTKNNLEQKFGERDKYEHNYPDYFPQAMSNPQVPWCYPESALGEFRRWFREVYIGDGKLSTYLSNQAKAKALPASFSQIALKALKK</sequence>
<evidence type="ECO:0000313" key="3">
    <source>
        <dbReference type="Proteomes" id="UP000027997"/>
    </source>
</evidence>
<evidence type="ECO:0000259" key="1">
    <source>
        <dbReference type="Pfam" id="PF26567"/>
    </source>
</evidence>
<name>A0A081K9F3_9GAMM</name>
<protein>
    <recommendedName>
        <fullName evidence="1">BstA-like C-terminal domain-containing protein</fullName>
    </recommendedName>
</protein>
<dbReference type="EMBL" id="JOJP01000001">
    <property type="protein sequence ID" value="KEI70779.1"/>
    <property type="molecule type" value="Genomic_DNA"/>
</dbReference>
<dbReference type="InterPro" id="IPR058744">
    <property type="entry name" value="BstA-like_C"/>
</dbReference>
<dbReference type="Pfam" id="PF26567">
    <property type="entry name" value="BstA_C"/>
    <property type="match status" value="1"/>
</dbReference>
<accession>A0A081K9F3</accession>
<comment type="caution">
    <text evidence="2">The sequence shown here is derived from an EMBL/GenBank/DDBJ whole genome shotgun (WGS) entry which is preliminary data.</text>
</comment>
<dbReference type="Proteomes" id="UP000027997">
    <property type="component" value="Unassembled WGS sequence"/>
</dbReference>
<gene>
    <name evidence="2" type="ORF">GV64_08500</name>
</gene>
<proteinExistence type="predicted"/>
<dbReference type="RefSeq" id="WP_020580606.1">
    <property type="nucleotide sequence ID" value="NZ_JOJP01000001.1"/>
</dbReference>
<organism evidence="2 3">
    <name type="scientific">Endozoicomonas elysicola</name>
    <dbReference type="NCBI Taxonomy" id="305900"/>
    <lineage>
        <taxon>Bacteria</taxon>
        <taxon>Pseudomonadati</taxon>
        <taxon>Pseudomonadota</taxon>
        <taxon>Gammaproteobacteria</taxon>
        <taxon>Oceanospirillales</taxon>
        <taxon>Endozoicomonadaceae</taxon>
        <taxon>Endozoicomonas</taxon>
    </lineage>
</organism>
<evidence type="ECO:0000313" key="2">
    <source>
        <dbReference type="EMBL" id="KEI70779.1"/>
    </source>
</evidence>
<dbReference type="eggNOG" id="ENOG502ZA91">
    <property type="taxonomic scope" value="Bacteria"/>
</dbReference>
<reference evidence="2 3" key="1">
    <citation type="submission" date="2014-06" db="EMBL/GenBank/DDBJ databases">
        <title>Whole Genome Sequences of Three Symbiotic Endozoicomonas Bacteria.</title>
        <authorList>
            <person name="Neave M.J."/>
            <person name="Apprill A."/>
            <person name="Voolstra C.R."/>
        </authorList>
    </citation>
    <scope>NUCLEOTIDE SEQUENCE [LARGE SCALE GENOMIC DNA]</scope>
    <source>
        <strain evidence="2 3">DSM 22380</strain>
    </source>
</reference>